<dbReference type="InterPro" id="IPR018759">
    <property type="entry name" value="BBP2_2"/>
</dbReference>
<keyword evidence="1" id="KW-0732">Signal</keyword>
<keyword evidence="3" id="KW-1185">Reference proteome</keyword>
<gene>
    <name evidence="2" type="ORF">EDC35_11213</name>
</gene>
<evidence type="ECO:0000313" key="2">
    <source>
        <dbReference type="EMBL" id="TCT18690.1"/>
    </source>
</evidence>
<evidence type="ECO:0000256" key="1">
    <source>
        <dbReference type="SAM" id="SignalP"/>
    </source>
</evidence>
<proteinExistence type="predicted"/>
<dbReference type="RefSeq" id="WP_132978523.1">
    <property type="nucleotide sequence ID" value="NZ_SMAO01000012.1"/>
</dbReference>
<protein>
    <submittedName>
        <fullName evidence="2">Uncharacterized protein (PEP-CTERM system associated)</fullName>
    </submittedName>
</protein>
<name>A0A4R3MQV8_9GAMM</name>
<dbReference type="Pfam" id="PF10082">
    <property type="entry name" value="BBP2_2"/>
    <property type="match status" value="1"/>
</dbReference>
<sequence>MKQWIRSSVTLGLSLLSYSVVAQELPPDQGVRENIDYSKSVAKRPVEAYGATSIRLGAWQLFPGIELAETYDSNIYATEDAEESDFITILKPRAKLQSDWSVHQINLEVGGDFGFYKQFTDENYQDYYASNTNKFEVRRGTNLLTELLYRHAHEPRDSADNIGAAAEPVVYDLLRGGLGVEHRVGVLGLRVDGLVDDIKYENSPRFGGGTIDNSTRDRVVLDGGLRLSYQRVPGNEAYFSARLKDVNYDDPTKYGGPDRDNWGYNLTLGVKKNVSDLWVVGGYLGYAPSFYADDSLTDVTGGKAFVIGGDLLWNPTSLTSVIGNLDRRSEETTESGASALINTSVSLRVEHKLMRTLLLDTRLGFIDGEYDGSSRKDKTYAAGLGLSYFFTRLVSLRAAYDFSERDSSEAGSSYVKHLASLQLRLNY</sequence>
<comment type="caution">
    <text evidence="2">The sequence shown here is derived from an EMBL/GenBank/DDBJ whole genome shotgun (WGS) entry which is preliminary data.</text>
</comment>
<feature type="chain" id="PRO_5020792295" evidence="1">
    <location>
        <begin position="23"/>
        <end position="427"/>
    </location>
</feature>
<organism evidence="2 3">
    <name type="scientific">Thiobaca trueperi</name>
    <dbReference type="NCBI Taxonomy" id="127458"/>
    <lineage>
        <taxon>Bacteria</taxon>
        <taxon>Pseudomonadati</taxon>
        <taxon>Pseudomonadota</taxon>
        <taxon>Gammaproteobacteria</taxon>
        <taxon>Chromatiales</taxon>
        <taxon>Chromatiaceae</taxon>
        <taxon>Thiobaca</taxon>
    </lineage>
</organism>
<dbReference type="Proteomes" id="UP000295717">
    <property type="component" value="Unassembled WGS sequence"/>
</dbReference>
<dbReference type="InterPro" id="IPR036709">
    <property type="entry name" value="Autotransporte_beta_dom_sf"/>
</dbReference>
<feature type="signal peptide" evidence="1">
    <location>
        <begin position="1"/>
        <end position="22"/>
    </location>
</feature>
<reference evidence="2 3" key="1">
    <citation type="submission" date="2019-03" db="EMBL/GenBank/DDBJ databases">
        <title>Genomic Encyclopedia of Type Strains, Phase IV (KMG-IV): sequencing the most valuable type-strain genomes for metagenomic binning, comparative biology and taxonomic classification.</title>
        <authorList>
            <person name="Goeker M."/>
        </authorList>
    </citation>
    <scope>NUCLEOTIDE SEQUENCE [LARGE SCALE GENOMIC DNA]</scope>
    <source>
        <strain evidence="2 3">DSM 13587</strain>
    </source>
</reference>
<dbReference type="SUPFAM" id="SSF103515">
    <property type="entry name" value="Autotransporter"/>
    <property type="match status" value="1"/>
</dbReference>
<dbReference type="OrthoDB" id="5567701at2"/>
<dbReference type="EMBL" id="SMAO01000012">
    <property type="protein sequence ID" value="TCT18690.1"/>
    <property type="molecule type" value="Genomic_DNA"/>
</dbReference>
<dbReference type="AlphaFoldDB" id="A0A4R3MQV8"/>
<evidence type="ECO:0000313" key="3">
    <source>
        <dbReference type="Proteomes" id="UP000295717"/>
    </source>
</evidence>
<accession>A0A4R3MQV8</accession>